<dbReference type="Pfam" id="PF03948">
    <property type="entry name" value="Ribosomal_L9_C"/>
    <property type="match status" value="1"/>
</dbReference>
<evidence type="ECO:0000313" key="11">
    <source>
        <dbReference type="EMBL" id="SPX59973.1"/>
    </source>
</evidence>
<dbReference type="PATRIC" id="fig|453.4.peg.3336"/>
<dbReference type="STRING" id="453.Lfee_3057"/>
<accession>A0A0W0TIJ0</accession>
<sequence length="149" mass="16295">MEVILLEKVRNLGNLGDKVDVKPGYGRNFLIPQSKAVFATEENIAAFEKRRAELEKKAQKTLAAAEQRAALLNDTTIVIAAMASDEGKLYGSVGPNEVKYALIAKSMEVSKREIVMPEGPIHSIGDYVIEIHVHSDVIANLQVQIVPAK</sequence>
<feature type="domain" description="Ribosomal protein L9" evidence="9">
    <location>
        <begin position="13"/>
        <end position="40"/>
    </location>
</feature>
<evidence type="ECO:0000256" key="5">
    <source>
        <dbReference type="ARBA" id="ARBA00023274"/>
    </source>
</evidence>
<gene>
    <name evidence="7 10" type="primary">rplI</name>
    <name evidence="11" type="synonym">rpll</name>
    <name evidence="10" type="ORF">Lfee_3057</name>
    <name evidence="11" type="ORF">NCTC12022_00689</name>
</gene>
<dbReference type="InterPro" id="IPR020069">
    <property type="entry name" value="Ribosomal_bL9_C"/>
</dbReference>
<evidence type="ECO:0000256" key="4">
    <source>
        <dbReference type="ARBA" id="ARBA00022980"/>
    </source>
</evidence>
<dbReference type="InterPro" id="IPR009027">
    <property type="entry name" value="Ribosomal_bL9/RNase_H1_N"/>
</dbReference>
<keyword evidence="12" id="KW-1185">Reference proteome</keyword>
<protein>
    <recommendedName>
        <fullName evidence="6 7">Large ribosomal subunit protein bL9</fullName>
    </recommendedName>
</protein>
<evidence type="ECO:0000256" key="6">
    <source>
        <dbReference type="ARBA" id="ARBA00035292"/>
    </source>
</evidence>
<dbReference type="Gene3D" id="3.40.5.10">
    <property type="entry name" value="Ribosomal protein L9, N-terminal domain"/>
    <property type="match status" value="1"/>
</dbReference>
<evidence type="ECO:0000313" key="10">
    <source>
        <dbReference type="EMBL" id="KTC95392.1"/>
    </source>
</evidence>
<comment type="similarity">
    <text evidence="1 7">Belongs to the bacterial ribosomal protein bL9 family.</text>
</comment>
<dbReference type="EMBL" id="LNYB01000085">
    <property type="protein sequence ID" value="KTC95392.1"/>
    <property type="molecule type" value="Genomic_DNA"/>
</dbReference>
<keyword evidence="5 7" id="KW-0687">Ribonucleoprotein</keyword>
<dbReference type="Pfam" id="PF01281">
    <property type="entry name" value="Ribosomal_L9_N"/>
    <property type="match status" value="1"/>
</dbReference>
<reference evidence="11 13" key="2">
    <citation type="submission" date="2018-06" db="EMBL/GenBank/DDBJ databases">
        <authorList>
            <consortium name="Pathogen Informatics"/>
            <person name="Doyle S."/>
        </authorList>
    </citation>
    <scope>NUCLEOTIDE SEQUENCE [LARGE SCALE GENOMIC DNA]</scope>
    <source>
        <strain evidence="11 13">NCTC12022</strain>
    </source>
</reference>
<dbReference type="InterPro" id="IPR020594">
    <property type="entry name" value="Ribosomal_bL9_bac/chp"/>
</dbReference>
<dbReference type="GO" id="GO:0005840">
    <property type="term" value="C:ribosome"/>
    <property type="evidence" value="ECO:0007669"/>
    <property type="project" value="UniProtKB-KW"/>
</dbReference>
<reference evidence="10 12" key="1">
    <citation type="submission" date="2015-11" db="EMBL/GenBank/DDBJ databases">
        <title>Genomic analysis of 38 Legionella species identifies large and diverse effector repertoires.</title>
        <authorList>
            <person name="Burstein D."/>
            <person name="Amaro F."/>
            <person name="Zusman T."/>
            <person name="Lifshitz Z."/>
            <person name="Cohen O."/>
            <person name="Gilbert J.A."/>
            <person name="Pupko T."/>
            <person name="Shuman H.A."/>
            <person name="Segal G."/>
        </authorList>
    </citation>
    <scope>NUCLEOTIDE SEQUENCE [LARGE SCALE GENOMIC DNA]</scope>
    <source>
        <strain evidence="10 12">WO-44C</strain>
    </source>
</reference>
<evidence type="ECO:0000259" key="9">
    <source>
        <dbReference type="PROSITE" id="PS00651"/>
    </source>
</evidence>
<dbReference type="GO" id="GO:0006412">
    <property type="term" value="P:translation"/>
    <property type="evidence" value="ECO:0007669"/>
    <property type="project" value="UniProtKB-UniRule"/>
</dbReference>
<dbReference type="AlphaFoldDB" id="A0A0W0TIJ0"/>
<dbReference type="Proteomes" id="UP000054698">
    <property type="component" value="Unassembled WGS sequence"/>
</dbReference>
<dbReference type="RefSeq" id="WP_058447851.1">
    <property type="nucleotide sequence ID" value="NZ_CAAAHT010000005.1"/>
</dbReference>
<evidence type="ECO:0000256" key="8">
    <source>
        <dbReference type="SAM" id="Coils"/>
    </source>
</evidence>
<evidence type="ECO:0000256" key="1">
    <source>
        <dbReference type="ARBA" id="ARBA00010605"/>
    </source>
</evidence>
<dbReference type="PANTHER" id="PTHR21368">
    <property type="entry name" value="50S RIBOSOMAL PROTEIN L9"/>
    <property type="match status" value="1"/>
</dbReference>
<evidence type="ECO:0000256" key="7">
    <source>
        <dbReference type="HAMAP-Rule" id="MF_00503"/>
    </source>
</evidence>
<dbReference type="InterPro" id="IPR020070">
    <property type="entry name" value="Ribosomal_bL9_N"/>
</dbReference>
<keyword evidence="3 7" id="KW-0694">RNA-binding</keyword>
<dbReference type="SUPFAM" id="SSF55658">
    <property type="entry name" value="L9 N-domain-like"/>
    <property type="match status" value="1"/>
</dbReference>
<dbReference type="InterPro" id="IPR036791">
    <property type="entry name" value="Ribosomal_bL9_C_sf"/>
</dbReference>
<keyword evidence="8" id="KW-0175">Coiled coil</keyword>
<dbReference type="SUPFAM" id="SSF55653">
    <property type="entry name" value="Ribosomal protein L9 C-domain"/>
    <property type="match status" value="1"/>
</dbReference>
<dbReference type="OrthoDB" id="9788336at2"/>
<dbReference type="HAMAP" id="MF_00503">
    <property type="entry name" value="Ribosomal_bL9"/>
    <property type="match status" value="1"/>
</dbReference>
<dbReference type="NCBIfam" id="TIGR00158">
    <property type="entry name" value="L9"/>
    <property type="match status" value="1"/>
</dbReference>
<evidence type="ECO:0000256" key="2">
    <source>
        <dbReference type="ARBA" id="ARBA00022730"/>
    </source>
</evidence>
<dbReference type="Gene3D" id="3.10.430.100">
    <property type="entry name" value="Ribosomal protein L9, C-terminal domain"/>
    <property type="match status" value="1"/>
</dbReference>
<dbReference type="InterPro" id="IPR036935">
    <property type="entry name" value="Ribosomal_bL9_N_sf"/>
</dbReference>
<proteinExistence type="inferred from homology"/>
<keyword evidence="2 7" id="KW-0699">rRNA-binding</keyword>
<dbReference type="EMBL" id="UASS01000005">
    <property type="protein sequence ID" value="SPX59973.1"/>
    <property type="molecule type" value="Genomic_DNA"/>
</dbReference>
<keyword evidence="4 7" id="KW-0689">Ribosomal protein</keyword>
<organism evidence="10 12">
    <name type="scientific">Legionella feeleii</name>
    <dbReference type="NCBI Taxonomy" id="453"/>
    <lineage>
        <taxon>Bacteria</taxon>
        <taxon>Pseudomonadati</taxon>
        <taxon>Pseudomonadota</taxon>
        <taxon>Gammaproteobacteria</taxon>
        <taxon>Legionellales</taxon>
        <taxon>Legionellaceae</taxon>
        <taxon>Legionella</taxon>
    </lineage>
</organism>
<dbReference type="InterPro" id="IPR000244">
    <property type="entry name" value="Ribosomal_bL9"/>
</dbReference>
<name>A0A0W0TIJ0_9GAMM</name>
<evidence type="ECO:0000256" key="3">
    <source>
        <dbReference type="ARBA" id="ARBA00022884"/>
    </source>
</evidence>
<comment type="function">
    <text evidence="7">Binds to the 23S rRNA.</text>
</comment>
<evidence type="ECO:0000313" key="12">
    <source>
        <dbReference type="Proteomes" id="UP000054698"/>
    </source>
</evidence>
<feature type="coiled-coil region" evidence="8">
    <location>
        <begin position="37"/>
        <end position="75"/>
    </location>
</feature>
<dbReference type="PROSITE" id="PS00651">
    <property type="entry name" value="RIBOSOMAL_L9"/>
    <property type="match status" value="1"/>
</dbReference>
<dbReference type="GO" id="GO:0019843">
    <property type="term" value="F:rRNA binding"/>
    <property type="evidence" value="ECO:0007669"/>
    <property type="project" value="UniProtKB-UniRule"/>
</dbReference>
<evidence type="ECO:0000313" key="13">
    <source>
        <dbReference type="Proteomes" id="UP000251942"/>
    </source>
</evidence>
<dbReference type="GO" id="GO:1990904">
    <property type="term" value="C:ribonucleoprotein complex"/>
    <property type="evidence" value="ECO:0007669"/>
    <property type="project" value="UniProtKB-KW"/>
</dbReference>
<dbReference type="GO" id="GO:0003735">
    <property type="term" value="F:structural constituent of ribosome"/>
    <property type="evidence" value="ECO:0007669"/>
    <property type="project" value="InterPro"/>
</dbReference>
<dbReference type="Proteomes" id="UP000251942">
    <property type="component" value="Unassembled WGS sequence"/>
</dbReference>